<dbReference type="InterPro" id="IPR025474">
    <property type="entry name" value="DUF4325"/>
</dbReference>
<dbReference type="EMBL" id="JAHHHN010000005">
    <property type="protein sequence ID" value="MBW4561646.1"/>
    <property type="molecule type" value="Genomic_DNA"/>
</dbReference>
<reference evidence="2" key="1">
    <citation type="submission" date="2021-05" db="EMBL/GenBank/DDBJ databases">
        <authorList>
            <person name="Pietrasiak N."/>
            <person name="Ward R."/>
            <person name="Stajich J.E."/>
            <person name="Kurbessoian T."/>
        </authorList>
    </citation>
    <scope>NUCLEOTIDE SEQUENCE</scope>
    <source>
        <strain evidence="2">JT2-VF2</strain>
    </source>
</reference>
<name>A0A951UFZ9_9NOST</name>
<organism evidence="2 3">
    <name type="scientific">Mojavia pulchra JT2-VF2</name>
    <dbReference type="NCBI Taxonomy" id="287848"/>
    <lineage>
        <taxon>Bacteria</taxon>
        <taxon>Bacillati</taxon>
        <taxon>Cyanobacteriota</taxon>
        <taxon>Cyanophyceae</taxon>
        <taxon>Nostocales</taxon>
        <taxon>Nostocaceae</taxon>
    </lineage>
</organism>
<gene>
    <name evidence="2" type="ORF">KME32_10915</name>
</gene>
<accession>A0A951UFZ9</accession>
<comment type="caution">
    <text evidence="2">The sequence shown here is derived from an EMBL/GenBank/DDBJ whole genome shotgun (WGS) entry which is preliminary data.</text>
</comment>
<evidence type="ECO:0000313" key="2">
    <source>
        <dbReference type="EMBL" id="MBW4561646.1"/>
    </source>
</evidence>
<reference evidence="2" key="2">
    <citation type="journal article" date="2022" name="Microbiol. Resour. Announc.">
        <title>Metagenome Sequencing to Explore Phylogenomics of Terrestrial Cyanobacteria.</title>
        <authorList>
            <person name="Ward R.D."/>
            <person name="Stajich J.E."/>
            <person name="Johansen J.R."/>
            <person name="Huntemann M."/>
            <person name="Clum A."/>
            <person name="Foster B."/>
            <person name="Foster B."/>
            <person name="Roux S."/>
            <person name="Palaniappan K."/>
            <person name="Varghese N."/>
            <person name="Mukherjee S."/>
            <person name="Reddy T.B.K."/>
            <person name="Daum C."/>
            <person name="Copeland A."/>
            <person name="Chen I.A."/>
            <person name="Ivanova N.N."/>
            <person name="Kyrpides N.C."/>
            <person name="Shapiro N."/>
            <person name="Eloe-Fadrosh E.A."/>
            <person name="Pietrasiak N."/>
        </authorList>
    </citation>
    <scope>NUCLEOTIDE SEQUENCE</scope>
    <source>
        <strain evidence="2">JT2-VF2</strain>
    </source>
</reference>
<proteinExistence type="predicted"/>
<dbReference type="AlphaFoldDB" id="A0A951UFZ9"/>
<feature type="domain" description="DUF4325" evidence="1">
    <location>
        <begin position="8"/>
        <end position="56"/>
    </location>
</feature>
<protein>
    <submittedName>
        <fullName evidence="2">STAS-like domain-containing protein</fullName>
    </submittedName>
</protein>
<evidence type="ECO:0000259" key="1">
    <source>
        <dbReference type="Pfam" id="PF14213"/>
    </source>
</evidence>
<sequence>MLNVINAGGSKVILDFSGVAVISSSFADEFIGKLVVKYGFFNFQSIITLQGMNPVIQGILHRSVAQRMMNSLQENS</sequence>
<evidence type="ECO:0000313" key="3">
    <source>
        <dbReference type="Proteomes" id="UP000715781"/>
    </source>
</evidence>
<dbReference type="Proteomes" id="UP000715781">
    <property type="component" value="Unassembled WGS sequence"/>
</dbReference>
<dbReference type="Pfam" id="PF14213">
    <property type="entry name" value="DUF4325"/>
    <property type="match status" value="1"/>
</dbReference>